<dbReference type="AlphaFoldDB" id="L0RYK0"/>
<protein>
    <submittedName>
        <fullName evidence="1">Uncharacterized protein</fullName>
    </submittedName>
</protein>
<dbReference type="Proteomes" id="UP000010466">
    <property type="component" value="Chromosome"/>
</dbReference>
<dbReference type="KEGG" id="mcy:MCYN_0879"/>
<dbReference type="EMBL" id="HF559394">
    <property type="protein sequence ID" value="CCP24611.1"/>
    <property type="molecule type" value="Genomic_DNA"/>
</dbReference>
<proteinExistence type="predicted"/>
<evidence type="ECO:0000313" key="1">
    <source>
        <dbReference type="EMBL" id="CCP24611.1"/>
    </source>
</evidence>
<keyword evidence="2" id="KW-1185">Reference proteome</keyword>
<name>L0RYK0_MYCC1</name>
<accession>L0RYK0</accession>
<evidence type="ECO:0000313" key="2">
    <source>
        <dbReference type="Proteomes" id="UP000010466"/>
    </source>
</evidence>
<organism evidence="1 2">
    <name type="scientific">Mycoplasmopsis cynos (strain C142)</name>
    <name type="common">Mycoplasma cynos</name>
    <dbReference type="NCBI Taxonomy" id="1246955"/>
    <lineage>
        <taxon>Bacteria</taxon>
        <taxon>Bacillati</taxon>
        <taxon>Mycoplasmatota</taxon>
        <taxon>Mycoplasmoidales</taxon>
        <taxon>Metamycoplasmataceae</taxon>
        <taxon>Mycoplasmopsis</taxon>
    </lineage>
</organism>
<gene>
    <name evidence="1" type="primary">MCYN0879</name>
    <name evidence="1" type="ordered locus">MCYN_0879</name>
</gene>
<reference evidence="2" key="1">
    <citation type="journal article" date="2013" name="Genome Announc.">
        <title>Complete genome sequence of Mycoplasma cynos strain C142.</title>
        <authorList>
            <person name="Walker C.A."/>
            <person name="Mannering S.A."/>
            <person name="Shields S."/>
            <person name="Blake D.P."/>
            <person name="Brownlie J."/>
        </authorList>
    </citation>
    <scope>NUCLEOTIDE SEQUENCE [LARGE SCALE GENOMIC DNA]</scope>
    <source>
        <strain evidence="2">C142</strain>
    </source>
</reference>
<dbReference type="HOGENOM" id="CLU_2288398_0_0_14"/>
<sequence length="101" mass="11676">MLKPFIKYPLLYADPLIGKFKSTVKSCGLETSLYLSYCFFIAFAVSCNTVKTPEVRKTNIVRPVTVILFLDKDLQTSLNKFHIFSPYLSSYVYIINMYIQL</sequence>